<dbReference type="PANTHER" id="PTHR17490:SF16">
    <property type="entry name" value="THREONYLCARBAMOYL-AMP SYNTHASE"/>
    <property type="match status" value="1"/>
</dbReference>
<evidence type="ECO:0000259" key="15">
    <source>
        <dbReference type="PROSITE" id="PS51163"/>
    </source>
</evidence>
<evidence type="ECO:0000256" key="3">
    <source>
        <dbReference type="ARBA" id="ARBA00012584"/>
    </source>
</evidence>
<feature type="binding site" evidence="14">
    <location>
        <position position="109"/>
    </location>
    <ligand>
        <name>ATP</name>
        <dbReference type="ChEBI" id="CHEBI:30616"/>
    </ligand>
</feature>
<dbReference type="NCBIfam" id="TIGR00057">
    <property type="entry name" value="L-threonylcarbamoyladenylate synthase"/>
    <property type="match status" value="1"/>
</dbReference>
<dbReference type="PROSITE" id="PS51163">
    <property type="entry name" value="YRDC"/>
    <property type="match status" value="1"/>
</dbReference>
<protein>
    <recommendedName>
        <fullName evidence="4 13">Threonylcarbamoyl-AMP synthase</fullName>
        <shortName evidence="13">TC-AMP synthase</shortName>
        <ecNumber evidence="3 13">2.7.7.87</ecNumber>
    </recommendedName>
    <alternativeName>
        <fullName evidence="11 13">L-threonylcarbamoyladenylate synthase</fullName>
    </alternativeName>
</protein>
<dbReference type="EMBL" id="JAESIY010000013">
    <property type="protein sequence ID" value="MBL3658510.1"/>
    <property type="molecule type" value="Genomic_DNA"/>
</dbReference>
<feature type="binding site" evidence="14">
    <location>
        <position position="224"/>
    </location>
    <ligand>
        <name>ATP</name>
        <dbReference type="ChEBI" id="CHEBI:30616"/>
    </ligand>
</feature>
<dbReference type="Proteomes" id="UP000659388">
    <property type="component" value="Unassembled WGS sequence"/>
</dbReference>
<evidence type="ECO:0000256" key="13">
    <source>
        <dbReference type="PIRNR" id="PIRNR004930"/>
    </source>
</evidence>
<evidence type="ECO:0000256" key="14">
    <source>
        <dbReference type="PIRSR" id="PIRSR004930-1"/>
    </source>
</evidence>
<dbReference type="GO" id="GO:0006450">
    <property type="term" value="P:regulation of translational fidelity"/>
    <property type="evidence" value="ECO:0007669"/>
    <property type="project" value="TreeGrafter"/>
</dbReference>
<keyword evidence="9 13" id="KW-0547">Nucleotide-binding</keyword>
<evidence type="ECO:0000313" key="17">
    <source>
        <dbReference type="Proteomes" id="UP000659388"/>
    </source>
</evidence>
<reference evidence="16" key="1">
    <citation type="submission" date="2021-01" db="EMBL/GenBank/DDBJ databases">
        <title>Fulvivirga kasyanovii gen. nov., sp nov., a novel member of the phylum Bacteroidetes isolated from seawater in a mussel farm.</title>
        <authorList>
            <person name="Zhao L.-H."/>
            <person name="Wang Z.-J."/>
        </authorList>
    </citation>
    <scope>NUCLEOTIDE SEQUENCE</scope>
    <source>
        <strain evidence="16">2943</strain>
    </source>
</reference>
<dbReference type="InterPro" id="IPR006070">
    <property type="entry name" value="Sua5-like_dom"/>
</dbReference>
<dbReference type="GO" id="GO:0005737">
    <property type="term" value="C:cytoplasm"/>
    <property type="evidence" value="ECO:0007669"/>
    <property type="project" value="UniProtKB-SubCell"/>
</dbReference>
<evidence type="ECO:0000256" key="1">
    <source>
        <dbReference type="ARBA" id="ARBA00004496"/>
    </source>
</evidence>
<keyword evidence="6 13" id="KW-0808">Transferase</keyword>
<dbReference type="GO" id="GO:0000049">
    <property type="term" value="F:tRNA binding"/>
    <property type="evidence" value="ECO:0007669"/>
    <property type="project" value="TreeGrafter"/>
</dbReference>
<evidence type="ECO:0000256" key="4">
    <source>
        <dbReference type="ARBA" id="ARBA00015492"/>
    </source>
</evidence>
<accession>A0A937K2L8</accession>
<dbReference type="InterPro" id="IPR050156">
    <property type="entry name" value="TC-AMP_synthase_SUA5"/>
</dbReference>
<feature type="binding site" evidence="14">
    <location>
        <position position="133"/>
    </location>
    <ligand>
        <name>L-threonine</name>
        <dbReference type="ChEBI" id="CHEBI:57926"/>
    </ligand>
</feature>
<dbReference type="Gene3D" id="3.40.50.11030">
    <property type="entry name" value="Threonylcarbamoyl-AMP synthase, C-terminal domain"/>
    <property type="match status" value="1"/>
</dbReference>
<keyword evidence="8 13" id="KW-0548">Nucleotidyltransferase</keyword>
<comment type="function">
    <text evidence="13">Required for the formation of a threonylcarbamoyl group on adenosine at position 37 (t(6)A37) in tRNAs that read codons beginning with adenine.</text>
</comment>
<dbReference type="GO" id="GO:0005524">
    <property type="term" value="F:ATP binding"/>
    <property type="evidence" value="ECO:0007669"/>
    <property type="project" value="UniProtKB-UniRule"/>
</dbReference>
<dbReference type="SUPFAM" id="SSF55821">
    <property type="entry name" value="YrdC/RibB"/>
    <property type="match status" value="1"/>
</dbReference>
<evidence type="ECO:0000256" key="6">
    <source>
        <dbReference type="ARBA" id="ARBA00022679"/>
    </source>
</evidence>
<dbReference type="InterPro" id="IPR005145">
    <property type="entry name" value="Sua5_C"/>
</dbReference>
<evidence type="ECO:0000256" key="11">
    <source>
        <dbReference type="ARBA" id="ARBA00029774"/>
    </source>
</evidence>
<dbReference type="Gene3D" id="3.90.870.10">
    <property type="entry name" value="DHBP synthase"/>
    <property type="match status" value="1"/>
</dbReference>
<feature type="binding site" evidence="14">
    <location>
        <position position="135"/>
    </location>
    <ligand>
        <name>ATP</name>
        <dbReference type="ChEBI" id="CHEBI:30616"/>
    </ligand>
</feature>
<comment type="subcellular location">
    <subcellularLocation>
        <location evidence="1 13">Cytoplasm</location>
    </subcellularLocation>
</comment>
<evidence type="ECO:0000313" key="16">
    <source>
        <dbReference type="EMBL" id="MBL3658510.1"/>
    </source>
</evidence>
<keyword evidence="5 13" id="KW-0963">Cytoplasm</keyword>
<dbReference type="GO" id="GO:0008033">
    <property type="term" value="P:tRNA processing"/>
    <property type="evidence" value="ECO:0007669"/>
    <property type="project" value="UniProtKB-KW"/>
</dbReference>
<feature type="binding site" evidence="14">
    <location>
        <position position="113"/>
    </location>
    <ligand>
        <name>L-threonine</name>
        <dbReference type="ChEBI" id="CHEBI:57926"/>
    </ligand>
</feature>
<keyword evidence="17" id="KW-1185">Reference proteome</keyword>
<evidence type="ECO:0000256" key="7">
    <source>
        <dbReference type="ARBA" id="ARBA00022694"/>
    </source>
</evidence>
<dbReference type="EC" id="2.7.7.87" evidence="3 13"/>
<keyword evidence="10 13" id="KW-0067">ATP-binding</keyword>
<evidence type="ECO:0000256" key="2">
    <source>
        <dbReference type="ARBA" id="ARBA00007663"/>
    </source>
</evidence>
<feature type="binding site" evidence="14">
    <location>
        <position position="59"/>
    </location>
    <ligand>
        <name>ATP</name>
        <dbReference type="ChEBI" id="CHEBI:30616"/>
    </ligand>
</feature>
<dbReference type="AlphaFoldDB" id="A0A937K2L8"/>
<feature type="domain" description="YrdC-like" evidence="15">
    <location>
        <begin position="5"/>
        <end position="192"/>
    </location>
</feature>
<proteinExistence type="inferred from homology"/>
<dbReference type="RefSeq" id="WP_202246304.1">
    <property type="nucleotide sequence ID" value="NZ_JAESIY010000013.1"/>
</dbReference>
<sequence length="319" mass="34331">MAEIGKDIDYAQSLLERGALVAIPTETVYGLAGNAFNPKAVAHIFEVKQRPAFDPLIAHTHSLEALTELVTHIPEAAQKLADACWPGPLTLLLPRKSIIPDLVTSGLETVAVRIPKQELTLELLRQLSFPLVAPSANPFGYVSPTTAEHVNDQLGHKIDYILNGGACQIGIESTIVGFNDAEQPTIYRLGGTSKESIEKVIGPVHVNDHSSSNPKAPGMLASHYSPGKKIILGSFEELQAYPKNKSTAAITFSRPLADINEDYAIILAKDGEVTTAAQHLFAALRALDRPEVEVILAEKAPEHGLGLAINDRLKRAAVK</sequence>
<dbReference type="Pfam" id="PF01300">
    <property type="entry name" value="Sua5_yciO_yrdC"/>
    <property type="match status" value="1"/>
</dbReference>
<dbReference type="Pfam" id="PF03481">
    <property type="entry name" value="Sua5_C"/>
    <property type="match status" value="1"/>
</dbReference>
<feature type="binding site" evidence="14">
    <location>
        <position position="173"/>
    </location>
    <ligand>
        <name>L-threonine</name>
        <dbReference type="ChEBI" id="CHEBI:57926"/>
    </ligand>
</feature>
<comment type="caution">
    <text evidence="16">The sequence shown here is derived from an EMBL/GenBank/DDBJ whole genome shotgun (WGS) entry which is preliminary data.</text>
</comment>
<feature type="binding site" evidence="14">
    <location>
        <position position="143"/>
    </location>
    <ligand>
        <name>ATP</name>
        <dbReference type="ChEBI" id="CHEBI:30616"/>
    </ligand>
</feature>
<dbReference type="InterPro" id="IPR017945">
    <property type="entry name" value="DHBP_synth_RibB-like_a/b_dom"/>
</dbReference>
<gene>
    <name evidence="16" type="ORF">JL102_20320</name>
</gene>
<evidence type="ECO:0000256" key="12">
    <source>
        <dbReference type="ARBA" id="ARBA00048366"/>
    </source>
</evidence>
<dbReference type="PANTHER" id="PTHR17490">
    <property type="entry name" value="SUA5"/>
    <property type="match status" value="1"/>
</dbReference>
<dbReference type="GO" id="GO:0003725">
    <property type="term" value="F:double-stranded RNA binding"/>
    <property type="evidence" value="ECO:0007669"/>
    <property type="project" value="UniProtKB-UniRule"/>
</dbReference>
<name>A0A937K2L8_9BACT</name>
<feature type="binding site" evidence="14">
    <location>
        <position position="50"/>
    </location>
    <ligand>
        <name>ATP</name>
        <dbReference type="ChEBI" id="CHEBI:30616"/>
    </ligand>
</feature>
<evidence type="ECO:0000256" key="9">
    <source>
        <dbReference type="ARBA" id="ARBA00022741"/>
    </source>
</evidence>
<comment type="catalytic activity">
    <reaction evidence="12 13">
        <text>L-threonine + hydrogencarbonate + ATP = L-threonylcarbamoyladenylate + diphosphate + H2O</text>
        <dbReference type="Rhea" id="RHEA:36407"/>
        <dbReference type="ChEBI" id="CHEBI:15377"/>
        <dbReference type="ChEBI" id="CHEBI:17544"/>
        <dbReference type="ChEBI" id="CHEBI:30616"/>
        <dbReference type="ChEBI" id="CHEBI:33019"/>
        <dbReference type="ChEBI" id="CHEBI:57926"/>
        <dbReference type="ChEBI" id="CHEBI:73682"/>
        <dbReference type="EC" id="2.7.7.87"/>
    </reaction>
</comment>
<feature type="binding site" evidence="14">
    <location>
        <position position="188"/>
    </location>
    <ligand>
        <name>ATP</name>
        <dbReference type="ChEBI" id="CHEBI:30616"/>
    </ligand>
</feature>
<feature type="binding site" evidence="14">
    <location>
        <position position="27"/>
    </location>
    <ligand>
        <name>L-threonine</name>
        <dbReference type="ChEBI" id="CHEBI:57926"/>
    </ligand>
</feature>
<keyword evidence="7 13" id="KW-0819">tRNA processing</keyword>
<dbReference type="PIRSF" id="PIRSF004930">
    <property type="entry name" value="Tln_factor_SUA5"/>
    <property type="match status" value="1"/>
</dbReference>
<evidence type="ECO:0000256" key="5">
    <source>
        <dbReference type="ARBA" id="ARBA00022490"/>
    </source>
</evidence>
<evidence type="ECO:0000256" key="10">
    <source>
        <dbReference type="ARBA" id="ARBA00022840"/>
    </source>
</evidence>
<organism evidence="16 17">
    <name type="scientific">Fulvivirga sediminis</name>
    <dbReference type="NCBI Taxonomy" id="2803949"/>
    <lineage>
        <taxon>Bacteria</taxon>
        <taxon>Pseudomonadati</taxon>
        <taxon>Bacteroidota</taxon>
        <taxon>Cytophagia</taxon>
        <taxon>Cytophagales</taxon>
        <taxon>Fulvivirgaceae</taxon>
        <taxon>Fulvivirga</taxon>
    </lineage>
</organism>
<dbReference type="FunFam" id="3.90.870.10:FF:000009">
    <property type="entry name" value="Threonylcarbamoyl-AMP synthase, putative"/>
    <property type="match status" value="1"/>
</dbReference>
<evidence type="ECO:0000256" key="8">
    <source>
        <dbReference type="ARBA" id="ARBA00022695"/>
    </source>
</evidence>
<dbReference type="GO" id="GO:0061710">
    <property type="term" value="F:L-threonylcarbamoyladenylate synthase"/>
    <property type="evidence" value="ECO:0007669"/>
    <property type="project" value="UniProtKB-EC"/>
</dbReference>
<dbReference type="InterPro" id="IPR038385">
    <property type="entry name" value="Sua5/YwlC_C"/>
</dbReference>
<dbReference type="InterPro" id="IPR010923">
    <property type="entry name" value="T(6)A37_SUA5"/>
</dbReference>
<comment type="similarity">
    <text evidence="2 13">Belongs to the SUA5 family.</text>
</comment>